<protein>
    <recommendedName>
        <fullName evidence="2">Xylose isomerase-like TIM barrel domain-containing protein</fullName>
    </recommendedName>
</protein>
<dbReference type="Gene3D" id="3.20.20.150">
    <property type="entry name" value="Divalent-metal-dependent TIM barrel enzymes"/>
    <property type="match status" value="1"/>
</dbReference>
<dbReference type="PANTHER" id="PTHR43489">
    <property type="entry name" value="ISOMERASE"/>
    <property type="match status" value="1"/>
</dbReference>
<sequence length="266" mass="28616">MAKGPSLEAQIEFAVEQGFAGILSPWISSQGDGAVRAFGALLKANHLEAGCVVYTSMEQVMQPLWVSDASADRESLFKQIESAADTASEIGSHVVAILAVGEPDGDREEQLANFSENLSRAADVAAERGIVLGVEPMLALPDVLFRSAMGVADALRSVNHPSARMIFDTGHIAQMERDLLGAQELFRDLVCLYQLADEPGRTEPGSGTLEFAPFLARLMDEGYDGLVELEHGWSREDPAIEETGLNLLRQLDSRAFDDGNAKVAGK</sequence>
<proteinExistence type="predicted"/>
<name>A0ABP9KTB8_9SPHN</name>
<dbReference type="InterPro" id="IPR036237">
    <property type="entry name" value="Xyl_isomerase-like_sf"/>
</dbReference>
<comment type="caution">
    <text evidence="3">The sequence shown here is derived from an EMBL/GenBank/DDBJ whole genome shotgun (WGS) entry which is preliminary data.</text>
</comment>
<organism evidence="3 4">
    <name type="scientific">Erythrobacter westpacificensis</name>
    <dbReference type="NCBI Taxonomy" id="1055231"/>
    <lineage>
        <taxon>Bacteria</taxon>
        <taxon>Pseudomonadati</taxon>
        <taxon>Pseudomonadota</taxon>
        <taxon>Alphaproteobacteria</taxon>
        <taxon>Sphingomonadales</taxon>
        <taxon>Erythrobacteraceae</taxon>
        <taxon>Erythrobacter/Porphyrobacter group</taxon>
        <taxon>Erythrobacter</taxon>
    </lineage>
</organism>
<evidence type="ECO:0000256" key="1">
    <source>
        <dbReference type="ARBA" id="ARBA00023235"/>
    </source>
</evidence>
<accession>A0ABP9KTB8</accession>
<feature type="domain" description="Xylose isomerase-like TIM barrel" evidence="2">
    <location>
        <begin position="12"/>
        <end position="250"/>
    </location>
</feature>
<evidence type="ECO:0000259" key="2">
    <source>
        <dbReference type="Pfam" id="PF01261"/>
    </source>
</evidence>
<dbReference type="Pfam" id="PF01261">
    <property type="entry name" value="AP_endonuc_2"/>
    <property type="match status" value="1"/>
</dbReference>
<dbReference type="InterPro" id="IPR050417">
    <property type="entry name" value="Sugar_Epim/Isomerase"/>
</dbReference>
<gene>
    <name evidence="3" type="ORF">GCM10023208_34200</name>
</gene>
<dbReference type="EMBL" id="BAABHV010000028">
    <property type="protein sequence ID" value="GAA5063194.1"/>
    <property type="molecule type" value="Genomic_DNA"/>
</dbReference>
<reference evidence="4" key="1">
    <citation type="journal article" date="2019" name="Int. J. Syst. Evol. Microbiol.">
        <title>The Global Catalogue of Microorganisms (GCM) 10K type strain sequencing project: providing services to taxonomists for standard genome sequencing and annotation.</title>
        <authorList>
            <consortium name="The Broad Institute Genomics Platform"/>
            <consortium name="The Broad Institute Genome Sequencing Center for Infectious Disease"/>
            <person name="Wu L."/>
            <person name="Ma J."/>
        </authorList>
    </citation>
    <scope>NUCLEOTIDE SEQUENCE [LARGE SCALE GENOMIC DNA]</scope>
    <source>
        <strain evidence="4">JCM 18014</strain>
    </source>
</reference>
<dbReference type="InterPro" id="IPR013022">
    <property type="entry name" value="Xyl_isomerase-like_TIM-brl"/>
</dbReference>
<keyword evidence="1" id="KW-0413">Isomerase</keyword>
<dbReference type="Proteomes" id="UP001500518">
    <property type="component" value="Unassembled WGS sequence"/>
</dbReference>
<evidence type="ECO:0000313" key="4">
    <source>
        <dbReference type="Proteomes" id="UP001500518"/>
    </source>
</evidence>
<keyword evidence="4" id="KW-1185">Reference proteome</keyword>
<dbReference type="SUPFAM" id="SSF51658">
    <property type="entry name" value="Xylose isomerase-like"/>
    <property type="match status" value="1"/>
</dbReference>
<evidence type="ECO:0000313" key="3">
    <source>
        <dbReference type="EMBL" id="GAA5063194.1"/>
    </source>
</evidence>